<keyword evidence="2" id="KW-1185">Reference proteome</keyword>
<gene>
    <name evidence="1" type="ORF">QBC38DRAFT_254365</name>
</gene>
<proteinExistence type="predicted"/>
<evidence type="ECO:0000313" key="2">
    <source>
        <dbReference type="Proteomes" id="UP001301958"/>
    </source>
</evidence>
<protein>
    <submittedName>
        <fullName evidence="1">Uncharacterized protein</fullName>
    </submittedName>
</protein>
<dbReference type="AlphaFoldDB" id="A0AAN7GW72"/>
<reference evidence="1" key="1">
    <citation type="journal article" date="2023" name="Mol. Phylogenet. Evol.">
        <title>Genome-scale phylogeny and comparative genomics of the fungal order Sordariales.</title>
        <authorList>
            <person name="Hensen N."/>
            <person name="Bonometti L."/>
            <person name="Westerberg I."/>
            <person name="Brannstrom I.O."/>
            <person name="Guillou S."/>
            <person name="Cros-Aarteil S."/>
            <person name="Calhoun S."/>
            <person name="Haridas S."/>
            <person name="Kuo A."/>
            <person name="Mondo S."/>
            <person name="Pangilinan J."/>
            <person name="Riley R."/>
            <person name="LaButti K."/>
            <person name="Andreopoulos B."/>
            <person name="Lipzen A."/>
            <person name="Chen C."/>
            <person name="Yan M."/>
            <person name="Daum C."/>
            <person name="Ng V."/>
            <person name="Clum A."/>
            <person name="Steindorff A."/>
            <person name="Ohm R.A."/>
            <person name="Martin F."/>
            <person name="Silar P."/>
            <person name="Natvig D.O."/>
            <person name="Lalanne C."/>
            <person name="Gautier V."/>
            <person name="Ament-Velasquez S.L."/>
            <person name="Kruys A."/>
            <person name="Hutchinson M.I."/>
            <person name="Powell A.J."/>
            <person name="Barry K."/>
            <person name="Miller A.N."/>
            <person name="Grigoriev I.V."/>
            <person name="Debuchy R."/>
            <person name="Gladieux P."/>
            <person name="Hiltunen Thoren M."/>
            <person name="Johannesson H."/>
        </authorList>
    </citation>
    <scope>NUCLEOTIDE SEQUENCE</scope>
    <source>
        <strain evidence="1">CBS 990.96</strain>
    </source>
</reference>
<organism evidence="1 2">
    <name type="scientific">Podospora fimiseda</name>
    <dbReference type="NCBI Taxonomy" id="252190"/>
    <lineage>
        <taxon>Eukaryota</taxon>
        <taxon>Fungi</taxon>
        <taxon>Dikarya</taxon>
        <taxon>Ascomycota</taxon>
        <taxon>Pezizomycotina</taxon>
        <taxon>Sordariomycetes</taxon>
        <taxon>Sordariomycetidae</taxon>
        <taxon>Sordariales</taxon>
        <taxon>Podosporaceae</taxon>
        <taxon>Podospora</taxon>
    </lineage>
</organism>
<comment type="caution">
    <text evidence="1">The sequence shown here is derived from an EMBL/GenBank/DDBJ whole genome shotgun (WGS) entry which is preliminary data.</text>
</comment>
<dbReference type="Proteomes" id="UP001301958">
    <property type="component" value="Unassembled WGS sequence"/>
</dbReference>
<sequence>MREGLKLCLHRGYVHVVLHIYNFIRQTSPRLLCNPIPVLEFLQQVFLDHVFSGRLPQDDFYQTFRAFLGGTIVAGRMSLGDRKTRMRFREPWHIEPEIKPQGLSDIYTMLAGGSTLESTQDMVTHRVRGTGDISHNRIQKSRQKVERLGPGDLLREAKNAA</sequence>
<name>A0AAN7GW72_9PEZI</name>
<evidence type="ECO:0000313" key="1">
    <source>
        <dbReference type="EMBL" id="KAK4225633.1"/>
    </source>
</evidence>
<dbReference type="EMBL" id="MU865362">
    <property type="protein sequence ID" value="KAK4225633.1"/>
    <property type="molecule type" value="Genomic_DNA"/>
</dbReference>
<accession>A0AAN7GW72</accession>
<reference evidence="1" key="2">
    <citation type="submission" date="2023-05" db="EMBL/GenBank/DDBJ databases">
        <authorList>
            <consortium name="Lawrence Berkeley National Laboratory"/>
            <person name="Steindorff A."/>
            <person name="Hensen N."/>
            <person name="Bonometti L."/>
            <person name="Westerberg I."/>
            <person name="Brannstrom I.O."/>
            <person name="Guillou S."/>
            <person name="Cros-Aarteil S."/>
            <person name="Calhoun S."/>
            <person name="Haridas S."/>
            <person name="Kuo A."/>
            <person name="Mondo S."/>
            <person name="Pangilinan J."/>
            <person name="Riley R."/>
            <person name="Labutti K."/>
            <person name="Andreopoulos B."/>
            <person name="Lipzen A."/>
            <person name="Chen C."/>
            <person name="Yanf M."/>
            <person name="Daum C."/>
            <person name="Ng V."/>
            <person name="Clum A."/>
            <person name="Ohm R."/>
            <person name="Martin F."/>
            <person name="Silar P."/>
            <person name="Natvig D."/>
            <person name="Lalanne C."/>
            <person name="Gautier V."/>
            <person name="Ament-Velasquez S.L."/>
            <person name="Kruys A."/>
            <person name="Hutchinson M.I."/>
            <person name="Powell A.J."/>
            <person name="Barry K."/>
            <person name="Miller A.N."/>
            <person name="Grigoriev I.V."/>
            <person name="Debuchy R."/>
            <person name="Gladieux P."/>
            <person name="Thoren M.H."/>
            <person name="Johannesson H."/>
        </authorList>
    </citation>
    <scope>NUCLEOTIDE SEQUENCE</scope>
    <source>
        <strain evidence="1">CBS 990.96</strain>
    </source>
</reference>